<dbReference type="EMBL" id="JEMA01000372">
    <property type="protein sequence ID" value="KYF70807.1"/>
    <property type="molecule type" value="Genomic_DNA"/>
</dbReference>
<feature type="region of interest" description="Disordered" evidence="1">
    <location>
        <begin position="1"/>
        <end position="26"/>
    </location>
</feature>
<organism evidence="2 3">
    <name type="scientific">Sorangium cellulosum</name>
    <name type="common">Polyangium cellulosum</name>
    <dbReference type="NCBI Taxonomy" id="56"/>
    <lineage>
        <taxon>Bacteria</taxon>
        <taxon>Pseudomonadati</taxon>
        <taxon>Myxococcota</taxon>
        <taxon>Polyangia</taxon>
        <taxon>Polyangiales</taxon>
        <taxon>Polyangiaceae</taxon>
        <taxon>Sorangium</taxon>
    </lineage>
</organism>
<evidence type="ECO:0000313" key="2">
    <source>
        <dbReference type="EMBL" id="KYF70807.1"/>
    </source>
</evidence>
<evidence type="ECO:0000313" key="3">
    <source>
        <dbReference type="Proteomes" id="UP000075260"/>
    </source>
</evidence>
<reference evidence="2 3" key="1">
    <citation type="submission" date="2014-02" db="EMBL/GenBank/DDBJ databases">
        <title>The small core and large imbalanced accessory genome model reveals a collaborative survival strategy of Sorangium cellulosum strains in nature.</title>
        <authorList>
            <person name="Han K."/>
            <person name="Peng R."/>
            <person name="Blom J."/>
            <person name="Li Y.-Z."/>
        </authorList>
    </citation>
    <scope>NUCLEOTIDE SEQUENCE [LARGE SCALE GENOMIC DNA]</scope>
    <source>
        <strain evidence="2 3">So0008-312</strain>
    </source>
</reference>
<sequence length="76" mass="7663">MAGSTQSSDGSSFVESPAGCGASADPATGSTRLATPVVFFDGFFIACLLLSSLSGQLAGPSFLEPTRSADQWSASR</sequence>
<protein>
    <submittedName>
        <fullName evidence="2">Uncharacterized protein</fullName>
    </submittedName>
</protein>
<accession>A0A150QS12</accession>
<comment type="caution">
    <text evidence="2">The sequence shown here is derived from an EMBL/GenBank/DDBJ whole genome shotgun (WGS) entry which is preliminary data.</text>
</comment>
<name>A0A150QS12_SORCE</name>
<evidence type="ECO:0000256" key="1">
    <source>
        <dbReference type="SAM" id="MobiDB-lite"/>
    </source>
</evidence>
<dbReference type="Proteomes" id="UP000075260">
    <property type="component" value="Unassembled WGS sequence"/>
</dbReference>
<feature type="compositionally biased region" description="Polar residues" evidence="1">
    <location>
        <begin position="1"/>
        <end position="14"/>
    </location>
</feature>
<gene>
    <name evidence="2" type="ORF">BE15_30315</name>
</gene>
<proteinExistence type="predicted"/>
<dbReference type="AlphaFoldDB" id="A0A150QS12"/>